<protein>
    <submittedName>
        <fullName evidence="1">Uncharacterized protein</fullName>
    </submittedName>
</protein>
<dbReference type="AlphaFoldDB" id="A0A8B0ST82"/>
<name>A0A8B0ST82_KLEPN</name>
<sequence>MTESVSRVIELKALEESSKLKHLVGCERSVIYSVNVGDVFINEINLDEAEQLLEEFPDIPREKRSKLFLSSLDEKLVELNISSIVTSESLHFGKDKLTKLGAVKVSQWLDMVIDEVHVFL</sequence>
<organism evidence="1">
    <name type="scientific">Klebsiella pneumoniae</name>
    <dbReference type="NCBI Taxonomy" id="573"/>
    <lineage>
        <taxon>Bacteria</taxon>
        <taxon>Pseudomonadati</taxon>
        <taxon>Pseudomonadota</taxon>
        <taxon>Gammaproteobacteria</taxon>
        <taxon>Enterobacterales</taxon>
        <taxon>Enterobacteriaceae</taxon>
        <taxon>Klebsiella/Raoultella group</taxon>
        <taxon>Klebsiella</taxon>
        <taxon>Klebsiella pneumoniae complex</taxon>
    </lineage>
</organism>
<accession>A0A8B0ST82</accession>
<geneLocation type="plasmid" evidence="1">
    <name>p17-15-vir-like</name>
</geneLocation>
<dbReference type="EMBL" id="MN956836">
    <property type="protein sequence ID" value="QTX14074.1"/>
    <property type="molecule type" value="Genomic_DNA"/>
</dbReference>
<evidence type="ECO:0000313" key="1">
    <source>
        <dbReference type="EMBL" id="QTX14074.1"/>
    </source>
</evidence>
<keyword evidence="1" id="KW-0614">Plasmid</keyword>
<proteinExistence type="predicted"/>
<reference evidence="1" key="1">
    <citation type="submission" date="2020-01" db="EMBL/GenBank/DDBJ databases">
        <authorList>
            <person name="Qin S."/>
        </authorList>
    </citation>
    <scope>NUCLEOTIDE SEQUENCE</scope>
    <source>
        <strain evidence="1">CVir17-16-YZ6g</strain>
        <plasmid evidence="1">p17-15-vir-like</plasmid>
    </source>
</reference>